<protein>
    <recommendedName>
        <fullName evidence="3">Helix-turn-helix domain-containing protein</fullName>
    </recommendedName>
</protein>
<proteinExistence type="predicted"/>
<dbReference type="InterPro" id="IPR009061">
    <property type="entry name" value="DNA-bd_dom_put_sf"/>
</dbReference>
<accession>A0A7K0KK33</accession>
<dbReference type="Proteomes" id="UP000438914">
    <property type="component" value="Unassembled WGS sequence"/>
</dbReference>
<organism evidence="1 2">
    <name type="scientific">Hallella mizrahii</name>
    <dbReference type="NCBI Taxonomy" id="2606637"/>
    <lineage>
        <taxon>Bacteria</taxon>
        <taxon>Pseudomonadati</taxon>
        <taxon>Bacteroidota</taxon>
        <taxon>Bacteroidia</taxon>
        <taxon>Bacteroidales</taxon>
        <taxon>Prevotellaceae</taxon>
        <taxon>Hallella</taxon>
    </lineage>
</organism>
<comment type="caution">
    <text evidence="1">The sequence shown here is derived from an EMBL/GenBank/DDBJ whole genome shotgun (WGS) entry which is preliminary data.</text>
</comment>
<evidence type="ECO:0008006" key="3">
    <source>
        <dbReference type="Google" id="ProtNLM"/>
    </source>
</evidence>
<evidence type="ECO:0000313" key="2">
    <source>
        <dbReference type="Proteomes" id="UP000438914"/>
    </source>
</evidence>
<keyword evidence="2" id="KW-1185">Reference proteome</keyword>
<reference evidence="1 2" key="1">
    <citation type="submission" date="2019-08" db="EMBL/GenBank/DDBJ databases">
        <title>In-depth cultivation of the pig gut microbiome towards novel bacterial diversity and tailored functional studies.</title>
        <authorList>
            <person name="Wylensek D."/>
            <person name="Hitch T.C.A."/>
            <person name="Clavel T."/>
        </authorList>
    </citation>
    <scope>NUCLEOTIDE SEQUENCE [LARGE SCALE GENOMIC DNA]</scope>
    <source>
        <strain evidence="1 2">LKV-178-WT-2A</strain>
    </source>
</reference>
<sequence length="72" mass="8084">MNQPAPAPPHSQTVAADKQFLSRKETAELLKVDFSTLWRWNKSGILKSVKVGPRRVLYKYDDVMNILTLGGA</sequence>
<dbReference type="SUPFAM" id="SSF46955">
    <property type="entry name" value="Putative DNA-binding domain"/>
    <property type="match status" value="1"/>
</dbReference>
<gene>
    <name evidence="1" type="ORF">FYJ73_14290</name>
</gene>
<dbReference type="AlphaFoldDB" id="A0A7K0KK33"/>
<name>A0A7K0KK33_9BACT</name>
<dbReference type="EMBL" id="VUNG01000054">
    <property type="protein sequence ID" value="MST85820.1"/>
    <property type="molecule type" value="Genomic_DNA"/>
</dbReference>
<evidence type="ECO:0000313" key="1">
    <source>
        <dbReference type="EMBL" id="MST85820.1"/>
    </source>
</evidence>